<gene>
    <name evidence="1" type="ORF">EVAR_33334_1</name>
</gene>
<name>A0A4C1YIL5_EUMVA</name>
<dbReference type="EMBL" id="BGZK01001273">
    <property type="protein sequence ID" value="GBP76026.1"/>
    <property type="molecule type" value="Genomic_DNA"/>
</dbReference>
<protein>
    <submittedName>
        <fullName evidence="1">Uncharacterized protein</fullName>
    </submittedName>
</protein>
<evidence type="ECO:0000313" key="1">
    <source>
        <dbReference type="EMBL" id="GBP76026.1"/>
    </source>
</evidence>
<organism evidence="1 2">
    <name type="scientific">Eumeta variegata</name>
    <name type="common">Bagworm moth</name>
    <name type="synonym">Eumeta japonica</name>
    <dbReference type="NCBI Taxonomy" id="151549"/>
    <lineage>
        <taxon>Eukaryota</taxon>
        <taxon>Metazoa</taxon>
        <taxon>Ecdysozoa</taxon>
        <taxon>Arthropoda</taxon>
        <taxon>Hexapoda</taxon>
        <taxon>Insecta</taxon>
        <taxon>Pterygota</taxon>
        <taxon>Neoptera</taxon>
        <taxon>Endopterygota</taxon>
        <taxon>Lepidoptera</taxon>
        <taxon>Glossata</taxon>
        <taxon>Ditrysia</taxon>
        <taxon>Tineoidea</taxon>
        <taxon>Psychidae</taxon>
        <taxon>Oiketicinae</taxon>
        <taxon>Eumeta</taxon>
    </lineage>
</organism>
<keyword evidence="2" id="KW-1185">Reference proteome</keyword>
<sequence length="68" mass="7698">MKSQLLMSRLVQQVRGPAAPLSLHQIFYFFPEGRQGIDAGAWTYKALYRYKGPLTTNATTKSETYDLA</sequence>
<accession>A0A4C1YIL5</accession>
<dbReference type="Proteomes" id="UP000299102">
    <property type="component" value="Unassembled WGS sequence"/>
</dbReference>
<dbReference type="AlphaFoldDB" id="A0A4C1YIL5"/>
<comment type="caution">
    <text evidence="1">The sequence shown here is derived from an EMBL/GenBank/DDBJ whole genome shotgun (WGS) entry which is preliminary data.</text>
</comment>
<reference evidence="1 2" key="1">
    <citation type="journal article" date="2019" name="Commun. Biol.">
        <title>The bagworm genome reveals a unique fibroin gene that provides high tensile strength.</title>
        <authorList>
            <person name="Kono N."/>
            <person name="Nakamura H."/>
            <person name="Ohtoshi R."/>
            <person name="Tomita M."/>
            <person name="Numata K."/>
            <person name="Arakawa K."/>
        </authorList>
    </citation>
    <scope>NUCLEOTIDE SEQUENCE [LARGE SCALE GENOMIC DNA]</scope>
</reference>
<proteinExistence type="predicted"/>
<evidence type="ECO:0000313" key="2">
    <source>
        <dbReference type="Proteomes" id="UP000299102"/>
    </source>
</evidence>